<name>A0A368F5G7_ANCCA</name>
<keyword evidence="3" id="KW-1185">Reference proteome</keyword>
<gene>
    <name evidence="2" type="ORF">ANCCAN_26944</name>
</gene>
<dbReference type="AlphaFoldDB" id="A0A368F5G7"/>
<dbReference type="OrthoDB" id="10546264at2759"/>
<comment type="caution">
    <text evidence="2">The sequence shown here is derived from an EMBL/GenBank/DDBJ whole genome shotgun (WGS) entry which is preliminary data.</text>
</comment>
<evidence type="ECO:0000256" key="1">
    <source>
        <dbReference type="SAM" id="MobiDB-lite"/>
    </source>
</evidence>
<evidence type="ECO:0000313" key="3">
    <source>
        <dbReference type="Proteomes" id="UP000252519"/>
    </source>
</evidence>
<protein>
    <submittedName>
        <fullName evidence="2">Uncharacterized protein</fullName>
    </submittedName>
</protein>
<reference evidence="2 3" key="1">
    <citation type="submission" date="2014-10" db="EMBL/GenBank/DDBJ databases">
        <title>Draft genome of the hookworm Ancylostoma caninum.</title>
        <authorList>
            <person name="Mitreva M."/>
        </authorList>
    </citation>
    <scope>NUCLEOTIDE SEQUENCE [LARGE SCALE GENOMIC DNA]</scope>
    <source>
        <strain evidence="2 3">Baltimore</strain>
    </source>
</reference>
<sequence>MEENFNSLAEEQKEPTDAVFVDVDKEEKDDVANLEKISEQRVIAGFGEDGGSADKPDQSLEKLAELTAVMNRFELDFVAATAPTRTRSKSEPTSKTTRPSRTLVVRSCEEVYEDGPDASAPYQECGRSAAPLTPPAATSERKKRTMDYYLSHTLPLSKVPFEDRYSSYHNIQDHWRGAITVISDFSKAAFNCENVLTFLHK</sequence>
<dbReference type="EMBL" id="JOJR01004385">
    <property type="protein sequence ID" value="RCN27323.1"/>
    <property type="molecule type" value="Genomic_DNA"/>
</dbReference>
<feature type="compositionally biased region" description="Low complexity" evidence="1">
    <location>
        <begin position="129"/>
        <end position="138"/>
    </location>
</feature>
<accession>A0A368F5G7</accession>
<organism evidence="2 3">
    <name type="scientific">Ancylostoma caninum</name>
    <name type="common">Dog hookworm</name>
    <dbReference type="NCBI Taxonomy" id="29170"/>
    <lineage>
        <taxon>Eukaryota</taxon>
        <taxon>Metazoa</taxon>
        <taxon>Ecdysozoa</taxon>
        <taxon>Nematoda</taxon>
        <taxon>Chromadorea</taxon>
        <taxon>Rhabditida</taxon>
        <taxon>Rhabditina</taxon>
        <taxon>Rhabditomorpha</taxon>
        <taxon>Strongyloidea</taxon>
        <taxon>Ancylostomatidae</taxon>
        <taxon>Ancylostomatinae</taxon>
        <taxon>Ancylostoma</taxon>
    </lineage>
</organism>
<proteinExistence type="predicted"/>
<evidence type="ECO:0000313" key="2">
    <source>
        <dbReference type="EMBL" id="RCN27323.1"/>
    </source>
</evidence>
<feature type="region of interest" description="Disordered" evidence="1">
    <location>
        <begin position="119"/>
        <end position="140"/>
    </location>
</feature>
<dbReference type="Proteomes" id="UP000252519">
    <property type="component" value="Unassembled WGS sequence"/>
</dbReference>